<accession>E1WYN1</accession>
<name>E1WYN1_HALMS</name>
<feature type="region of interest" description="Disordered" evidence="1">
    <location>
        <begin position="181"/>
        <end position="205"/>
    </location>
</feature>
<reference evidence="3" key="1">
    <citation type="journal article" date="2013" name="ISME J.">
        <title>A small predatory core genome in the divergent marine Bacteriovorax marinus SJ and the terrestrial Bdellovibrio bacteriovorus.</title>
        <authorList>
            <person name="Crossman L.C."/>
            <person name="Chen H."/>
            <person name="Cerdeno-Tarraga A.M."/>
            <person name="Brooks K."/>
            <person name="Quail M.A."/>
            <person name="Pineiro S.A."/>
            <person name="Hobley L."/>
            <person name="Sockett R.E."/>
            <person name="Bentley S.D."/>
            <person name="Parkhill J."/>
            <person name="Williams H.N."/>
            <person name="Stine O.C."/>
        </authorList>
    </citation>
    <scope>NUCLEOTIDE SEQUENCE [LARGE SCALE GENOMIC DNA]</scope>
    <source>
        <strain evidence="3">ATCC BAA-682 / DSM 15412 / SJ</strain>
    </source>
</reference>
<evidence type="ECO:0000256" key="1">
    <source>
        <dbReference type="SAM" id="MobiDB-lite"/>
    </source>
</evidence>
<feature type="compositionally biased region" description="Basic and acidic residues" evidence="1">
    <location>
        <begin position="190"/>
        <end position="205"/>
    </location>
</feature>
<dbReference type="EMBL" id="FQ312005">
    <property type="protein sequence ID" value="CBW27671.1"/>
    <property type="molecule type" value="Genomic_DNA"/>
</dbReference>
<sequence length="225" mass="26427">MNKISIYILLTLIYLGLSKSFSPSEKRAPHVPNEKIFPSFFFGAPISIILLDSFQTGFLIKTYFQKYKIVHGFKHPETIIVRTSYSFWEKNKGNIGMSIFRRGEKKNTQSDIPMPPGILYVGDPAYGHWEMLNSGEKGWVFHRAYRHFPAIFNWGTFTPTERFYNTAVAFEEHDKTYYGDNNEFGTNGKLSEEKNQLEKEKDEEVRKTDFRERIDRLFHIPSWND</sequence>
<dbReference type="KEGG" id="bmx:BMS_2900"/>
<dbReference type="HOGENOM" id="CLU_1228515_0_0_7"/>
<keyword evidence="3" id="KW-1185">Reference proteome</keyword>
<protein>
    <submittedName>
        <fullName evidence="2">Uncharacterized protein</fullName>
    </submittedName>
</protein>
<dbReference type="STRING" id="862908.BMS_2900"/>
<evidence type="ECO:0000313" key="2">
    <source>
        <dbReference type="EMBL" id="CBW27671.1"/>
    </source>
</evidence>
<dbReference type="Proteomes" id="UP000008963">
    <property type="component" value="Chromosome"/>
</dbReference>
<dbReference type="RefSeq" id="WP_014245445.1">
    <property type="nucleotide sequence ID" value="NC_016620.1"/>
</dbReference>
<organism evidence="2 3">
    <name type="scientific">Halobacteriovorax marinus (strain ATCC BAA-682 / DSM 15412 / SJ)</name>
    <name type="common">Bacteriovorax marinus</name>
    <dbReference type="NCBI Taxonomy" id="862908"/>
    <lineage>
        <taxon>Bacteria</taxon>
        <taxon>Pseudomonadati</taxon>
        <taxon>Bdellovibrionota</taxon>
        <taxon>Bacteriovoracia</taxon>
        <taxon>Bacteriovoracales</taxon>
        <taxon>Halobacteriovoraceae</taxon>
        <taxon>Halobacteriovorax</taxon>
    </lineage>
</organism>
<dbReference type="AlphaFoldDB" id="E1WYN1"/>
<dbReference type="eggNOG" id="COG1196">
    <property type="taxonomic scope" value="Bacteria"/>
</dbReference>
<gene>
    <name evidence="2" type="ordered locus">BMS_2900</name>
</gene>
<dbReference type="PATRIC" id="fig|862908.3.peg.2773"/>
<dbReference type="OrthoDB" id="5291451at2"/>
<proteinExistence type="predicted"/>
<evidence type="ECO:0000313" key="3">
    <source>
        <dbReference type="Proteomes" id="UP000008963"/>
    </source>
</evidence>